<dbReference type="GO" id="GO:0030150">
    <property type="term" value="P:protein import into mitochondrial matrix"/>
    <property type="evidence" value="ECO:0007669"/>
    <property type="project" value="TreeGrafter"/>
</dbReference>
<evidence type="ECO:0000259" key="5">
    <source>
        <dbReference type="PROSITE" id="PS51501"/>
    </source>
</evidence>
<evidence type="ECO:0000313" key="6">
    <source>
        <dbReference type="EMBL" id="WFD19958.1"/>
    </source>
</evidence>
<dbReference type="AlphaFoldDB" id="A0AAF0IWU2"/>
<dbReference type="GO" id="GO:0051087">
    <property type="term" value="F:protein-folding chaperone binding"/>
    <property type="evidence" value="ECO:0007669"/>
    <property type="project" value="TreeGrafter"/>
</dbReference>
<feature type="domain" description="DNL-type" evidence="5">
    <location>
        <begin position="59"/>
        <end position="154"/>
    </location>
</feature>
<evidence type="ECO:0000256" key="1">
    <source>
        <dbReference type="ARBA" id="ARBA00022723"/>
    </source>
</evidence>
<dbReference type="PANTHER" id="PTHR20922:SF13">
    <property type="entry name" value="DNL-TYPE ZINC FINGER PROTEIN"/>
    <property type="match status" value="1"/>
</dbReference>
<evidence type="ECO:0000256" key="2">
    <source>
        <dbReference type="ARBA" id="ARBA00022771"/>
    </source>
</evidence>
<proteinExistence type="predicted"/>
<dbReference type="InterPro" id="IPR007853">
    <property type="entry name" value="Znf_DNL-typ"/>
</dbReference>
<reference evidence="6" key="1">
    <citation type="submission" date="2023-03" db="EMBL/GenBank/DDBJ databases">
        <title>Mating type loci evolution in Malassezia.</title>
        <authorList>
            <person name="Coelho M.A."/>
        </authorList>
    </citation>
    <scope>NUCLEOTIDE SEQUENCE</scope>
    <source>
        <strain evidence="6">CBS 10434</strain>
    </source>
</reference>
<evidence type="ECO:0000313" key="7">
    <source>
        <dbReference type="Proteomes" id="UP001220961"/>
    </source>
</evidence>
<organism evidence="6 7">
    <name type="scientific">Malassezia caprae</name>
    <dbReference type="NCBI Taxonomy" id="1381934"/>
    <lineage>
        <taxon>Eukaryota</taxon>
        <taxon>Fungi</taxon>
        <taxon>Dikarya</taxon>
        <taxon>Basidiomycota</taxon>
        <taxon>Ustilaginomycotina</taxon>
        <taxon>Malasseziomycetes</taxon>
        <taxon>Malasseziales</taxon>
        <taxon>Malasseziaceae</taxon>
        <taxon>Malassezia</taxon>
    </lineage>
</organism>
<dbReference type="EMBL" id="CP119911">
    <property type="protein sequence ID" value="WFD19958.1"/>
    <property type="molecule type" value="Genomic_DNA"/>
</dbReference>
<name>A0AAF0IWU2_9BASI</name>
<evidence type="ECO:0000256" key="3">
    <source>
        <dbReference type="ARBA" id="ARBA00022833"/>
    </source>
</evidence>
<dbReference type="PROSITE" id="PS51501">
    <property type="entry name" value="ZF_DNL"/>
    <property type="match status" value="1"/>
</dbReference>
<dbReference type="InterPro" id="IPR024158">
    <property type="entry name" value="Mt_import_TIM15"/>
</dbReference>
<dbReference type="GO" id="GO:0008270">
    <property type="term" value="F:zinc ion binding"/>
    <property type="evidence" value="ECO:0007669"/>
    <property type="project" value="UniProtKB-KW"/>
</dbReference>
<dbReference type="Pfam" id="PF05180">
    <property type="entry name" value="zf-DNL"/>
    <property type="match status" value="1"/>
</dbReference>
<keyword evidence="1" id="KW-0479">Metal-binding</keyword>
<gene>
    <name evidence="6" type="ORF">MCAP1_002201</name>
</gene>
<keyword evidence="2 4" id="KW-0863">Zinc-finger</keyword>
<dbReference type="Proteomes" id="UP001220961">
    <property type="component" value="Chromosome 4"/>
</dbReference>
<protein>
    <recommendedName>
        <fullName evidence="5">DNL-type domain-containing protein</fullName>
    </recommendedName>
</protein>
<accession>A0AAF0IWU2</accession>
<keyword evidence="7" id="KW-1185">Reference proteome</keyword>
<dbReference type="GO" id="GO:0050821">
    <property type="term" value="P:protein stabilization"/>
    <property type="evidence" value="ECO:0007669"/>
    <property type="project" value="TreeGrafter"/>
</dbReference>
<keyword evidence="3" id="KW-0862">Zinc</keyword>
<dbReference type="GO" id="GO:0005739">
    <property type="term" value="C:mitochondrion"/>
    <property type="evidence" value="ECO:0007669"/>
    <property type="project" value="TreeGrafter"/>
</dbReference>
<evidence type="ECO:0000256" key="4">
    <source>
        <dbReference type="PROSITE-ProRule" id="PRU00834"/>
    </source>
</evidence>
<dbReference type="GO" id="GO:0006457">
    <property type="term" value="P:protein folding"/>
    <property type="evidence" value="ECO:0007669"/>
    <property type="project" value="TreeGrafter"/>
</dbReference>
<dbReference type="PANTHER" id="PTHR20922">
    <property type="entry name" value="DNL-TYPE ZINC FINGER PROTEIN"/>
    <property type="match status" value="1"/>
</dbReference>
<sequence length="154" mass="16614">MRAQRGLAVACAAVRGGAYRIPRAGLARSIRAPAPLAVRPFHASALRREAPQTPVGEVQPRLQLTFTCTVPSCHTRSTHEFSKRSYTDGIVIVECPGCKSRHLIADNLGWFTSSKDEPRTVEEIVRAKGGRVQVGTLYADGSGGETIEIESGKD</sequence>